<organism evidence="1 2">
    <name type="scientific">Collybiopsis luxurians FD-317 M1</name>
    <dbReference type="NCBI Taxonomy" id="944289"/>
    <lineage>
        <taxon>Eukaryota</taxon>
        <taxon>Fungi</taxon>
        <taxon>Dikarya</taxon>
        <taxon>Basidiomycota</taxon>
        <taxon>Agaricomycotina</taxon>
        <taxon>Agaricomycetes</taxon>
        <taxon>Agaricomycetidae</taxon>
        <taxon>Agaricales</taxon>
        <taxon>Marasmiineae</taxon>
        <taxon>Omphalotaceae</taxon>
        <taxon>Collybiopsis</taxon>
        <taxon>Collybiopsis luxurians</taxon>
    </lineage>
</organism>
<dbReference type="Proteomes" id="UP000053593">
    <property type="component" value="Unassembled WGS sequence"/>
</dbReference>
<accession>A0A0D0AZD6</accession>
<keyword evidence="2" id="KW-1185">Reference proteome</keyword>
<sequence>MKTGNPLHDICEHAMFGSKGNVLSVCRRDIRDPSVRGSEYFDNICRYRLAHGECGLTLTPDNVVEHFQGHLVQLTSRESVEKVTCGFNLMNGTPCIRTLTIDDLSKHMHAKHTIKPYCWYCGDPMTLRNDMIKTHLKGHGYTDDEVKDFIGRLGL</sequence>
<evidence type="ECO:0000313" key="2">
    <source>
        <dbReference type="Proteomes" id="UP000053593"/>
    </source>
</evidence>
<reference evidence="1 2" key="1">
    <citation type="submission" date="2014-04" db="EMBL/GenBank/DDBJ databases">
        <title>Evolutionary Origins and Diversification of the Mycorrhizal Mutualists.</title>
        <authorList>
            <consortium name="DOE Joint Genome Institute"/>
            <consortium name="Mycorrhizal Genomics Consortium"/>
            <person name="Kohler A."/>
            <person name="Kuo A."/>
            <person name="Nagy L.G."/>
            <person name="Floudas D."/>
            <person name="Copeland A."/>
            <person name="Barry K.W."/>
            <person name="Cichocki N."/>
            <person name="Veneault-Fourrey C."/>
            <person name="LaButti K."/>
            <person name="Lindquist E.A."/>
            <person name="Lipzen A."/>
            <person name="Lundell T."/>
            <person name="Morin E."/>
            <person name="Murat C."/>
            <person name="Riley R."/>
            <person name="Ohm R."/>
            <person name="Sun H."/>
            <person name="Tunlid A."/>
            <person name="Henrissat B."/>
            <person name="Grigoriev I.V."/>
            <person name="Hibbett D.S."/>
            <person name="Martin F."/>
        </authorList>
    </citation>
    <scope>NUCLEOTIDE SEQUENCE [LARGE SCALE GENOMIC DNA]</scope>
    <source>
        <strain evidence="1 2">FD-317 M1</strain>
    </source>
</reference>
<name>A0A0D0AZD6_9AGAR</name>
<dbReference type="HOGENOM" id="CLU_1695680_0_0_1"/>
<dbReference type="AlphaFoldDB" id="A0A0D0AZD6"/>
<dbReference type="EMBL" id="KN834800">
    <property type="protein sequence ID" value="KIK56090.1"/>
    <property type="molecule type" value="Genomic_DNA"/>
</dbReference>
<evidence type="ECO:0000313" key="1">
    <source>
        <dbReference type="EMBL" id="KIK56090.1"/>
    </source>
</evidence>
<proteinExistence type="predicted"/>
<gene>
    <name evidence="1" type="ORF">GYMLUDRAFT_87386</name>
</gene>
<protein>
    <submittedName>
        <fullName evidence="1">Uncharacterized protein</fullName>
    </submittedName>
</protein>